<protein>
    <submittedName>
        <fullName evidence="2">Uncharacterized protein</fullName>
    </submittedName>
</protein>
<gene>
    <name evidence="2" type="ORF">CPB84DRAFT_1744950</name>
</gene>
<organism evidence="2 3">
    <name type="scientific">Gymnopilus junonius</name>
    <name type="common">Spectacular rustgill mushroom</name>
    <name type="synonym">Gymnopilus spectabilis subsp. junonius</name>
    <dbReference type="NCBI Taxonomy" id="109634"/>
    <lineage>
        <taxon>Eukaryota</taxon>
        <taxon>Fungi</taxon>
        <taxon>Dikarya</taxon>
        <taxon>Basidiomycota</taxon>
        <taxon>Agaricomycotina</taxon>
        <taxon>Agaricomycetes</taxon>
        <taxon>Agaricomycetidae</taxon>
        <taxon>Agaricales</taxon>
        <taxon>Agaricineae</taxon>
        <taxon>Hymenogastraceae</taxon>
        <taxon>Gymnopilus</taxon>
    </lineage>
</organism>
<proteinExistence type="predicted"/>
<accession>A0A9P5TQ82</accession>
<name>A0A9P5TQ82_GYMJU</name>
<evidence type="ECO:0000313" key="3">
    <source>
        <dbReference type="Proteomes" id="UP000724874"/>
    </source>
</evidence>
<sequence length="158" mass="17809">MLPMQSLLDNGLIKTSKREGSIYQRLDQEHKEGRKLCTGTVISYRILSDPMIKERSTRIFISSTTNVGWRSLEERKRGPRIRRGIFANWHPFMWEKKDSEGKKDEQVSLGEGSPVEGDVFAHSGSDLPSCKKTLGASTGAQGILQTLDSEEGKKEERL</sequence>
<feature type="compositionally biased region" description="Basic and acidic residues" evidence="1">
    <location>
        <begin position="97"/>
        <end position="106"/>
    </location>
</feature>
<feature type="region of interest" description="Disordered" evidence="1">
    <location>
        <begin position="97"/>
        <end position="124"/>
    </location>
</feature>
<keyword evidence="3" id="KW-1185">Reference proteome</keyword>
<evidence type="ECO:0000313" key="2">
    <source>
        <dbReference type="EMBL" id="KAF8906828.1"/>
    </source>
</evidence>
<reference evidence="2" key="1">
    <citation type="submission" date="2020-11" db="EMBL/GenBank/DDBJ databases">
        <authorList>
            <consortium name="DOE Joint Genome Institute"/>
            <person name="Ahrendt S."/>
            <person name="Riley R."/>
            <person name="Andreopoulos W."/>
            <person name="LaButti K."/>
            <person name="Pangilinan J."/>
            <person name="Ruiz-duenas F.J."/>
            <person name="Barrasa J.M."/>
            <person name="Sanchez-Garcia M."/>
            <person name="Camarero S."/>
            <person name="Miyauchi S."/>
            <person name="Serrano A."/>
            <person name="Linde D."/>
            <person name="Babiker R."/>
            <person name="Drula E."/>
            <person name="Ayuso-Fernandez I."/>
            <person name="Pacheco R."/>
            <person name="Padilla G."/>
            <person name="Ferreira P."/>
            <person name="Barriuso J."/>
            <person name="Kellner H."/>
            <person name="Castanera R."/>
            <person name="Alfaro M."/>
            <person name="Ramirez L."/>
            <person name="Pisabarro A.G."/>
            <person name="Kuo A."/>
            <person name="Tritt A."/>
            <person name="Lipzen A."/>
            <person name="He G."/>
            <person name="Yan M."/>
            <person name="Ng V."/>
            <person name="Cullen D."/>
            <person name="Martin F."/>
            <person name="Rosso M.-N."/>
            <person name="Henrissat B."/>
            <person name="Hibbett D."/>
            <person name="Martinez A.T."/>
            <person name="Grigoriev I.V."/>
        </authorList>
    </citation>
    <scope>NUCLEOTIDE SEQUENCE</scope>
    <source>
        <strain evidence="2">AH 44721</strain>
    </source>
</reference>
<dbReference type="AlphaFoldDB" id="A0A9P5TQ82"/>
<evidence type="ECO:0000256" key="1">
    <source>
        <dbReference type="SAM" id="MobiDB-lite"/>
    </source>
</evidence>
<dbReference type="EMBL" id="JADNYJ010000017">
    <property type="protein sequence ID" value="KAF8906828.1"/>
    <property type="molecule type" value="Genomic_DNA"/>
</dbReference>
<comment type="caution">
    <text evidence="2">The sequence shown here is derived from an EMBL/GenBank/DDBJ whole genome shotgun (WGS) entry which is preliminary data.</text>
</comment>
<dbReference type="Proteomes" id="UP000724874">
    <property type="component" value="Unassembled WGS sequence"/>
</dbReference>